<feature type="domain" description="HTH merR-type" evidence="5">
    <location>
        <begin position="1"/>
        <end position="68"/>
    </location>
</feature>
<dbReference type="SUPFAM" id="SSF46955">
    <property type="entry name" value="Putative DNA-binding domain"/>
    <property type="match status" value="1"/>
</dbReference>
<accession>A0A6N2VBL0</accession>
<feature type="coiled-coil region" evidence="4">
    <location>
        <begin position="75"/>
        <end position="102"/>
    </location>
</feature>
<dbReference type="Pfam" id="PF13411">
    <property type="entry name" value="MerR_1"/>
    <property type="match status" value="1"/>
</dbReference>
<name>A0A6N2VBL0_9FIRM</name>
<dbReference type="Gene3D" id="1.10.1660.10">
    <property type="match status" value="1"/>
</dbReference>
<keyword evidence="4" id="KW-0175">Coiled coil</keyword>
<evidence type="ECO:0000256" key="2">
    <source>
        <dbReference type="ARBA" id="ARBA00023125"/>
    </source>
</evidence>
<dbReference type="InterPro" id="IPR009061">
    <property type="entry name" value="DNA-bd_dom_put_sf"/>
</dbReference>
<dbReference type="GO" id="GO:0003700">
    <property type="term" value="F:DNA-binding transcription factor activity"/>
    <property type="evidence" value="ECO:0007669"/>
    <property type="project" value="InterPro"/>
</dbReference>
<evidence type="ECO:0000256" key="4">
    <source>
        <dbReference type="SAM" id="Coils"/>
    </source>
</evidence>
<evidence type="ECO:0000256" key="3">
    <source>
        <dbReference type="ARBA" id="ARBA00023163"/>
    </source>
</evidence>
<gene>
    <name evidence="6" type="primary">cueR_2</name>
    <name evidence="6" type="ORF">CNLFYP112_02526</name>
</gene>
<dbReference type="PROSITE" id="PS50937">
    <property type="entry name" value="HTH_MERR_2"/>
    <property type="match status" value="1"/>
</dbReference>
<keyword evidence="3" id="KW-0804">Transcription</keyword>
<dbReference type="GO" id="GO:0003677">
    <property type="term" value="F:DNA binding"/>
    <property type="evidence" value="ECO:0007669"/>
    <property type="project" value="UniProtKB-KW"/>
</dbReference>
<dbReference type="SMART" id="SM00422">
    <property type="entry name" value="HTH_MERR"/>
    <property type="match status" value="1"/>
</dbReference>
<reference evidence="6" key="1">
    <citation type="submission" date="2019-11" db="EMBL/GenBank/DDBJ databases">
        <authorList>
            <person name="Feng L."/>
        </authorList>
    </citation>
    <scope>NUCLEOTIDE SEQUENCE</scope>
    <source>
        <strain evidence="6">CnexileLFYP112</strain>
    </source>
</reference>
<keyword evidence="1" id="KW-0805">Transcription regulation</keyword>
<dbReference type="InterPro" id="IPR000551">
    <property type="entry name" value="MerR-type_HTH_dom"/>
</dbReference>
<dbReference type="EMBL" id="CACRTG010000021">
    <property type="protein sequence ID" value="VYT25781.1"/>
    <property type="molecule type" value="Genomic_DNA"/>
</dbReference>
<organism evidence="6">
    <name type="scientific">[Clostridium] nexile</name>
    <dbReference type="NCBI Taxonomy" id="29361"/>
    <lineage>
        <taxon>Bacteria</taxon>
        <taxon>Bacillati</taxon>
        <taxon>Bacillota</taxon>
        <taxon>Clostridia</taxon>
        <taxon>Lachnospirales</taxon>
        <taxon>Lachnospiraceae</taxon>
        <taxon>Tyzzerella</taxon>
    </lineage>
</organism>
<dbReference type="PANTHER" id="PTHR30204:SF94">
    <property type="entry name" value="HEAVY METAL-DEPENDENT TRANSCRIPTIONAL REGULATOR HI_0293-RELATED"/>
    <property type="match status" value="1"/>
</dbReference>
<protein>
    <submittedName>
        <fullName evidence="6">HTH-type transcriptional regulator CueR</fullName>
    </submittedName>
</protein>
<dbReference type="PANTHER" id="PTHR30204">
    <property type="entry name" value="REDOX-CYCLING DRUG-SENSING TRANSCRIPTIONAL ACTIVATOR SOXR"/>
    <property type="match status" value="1"/>
</dbReference>
<proteinExistence type="predicted"/>
<keyword evidence="2" id="KW-0238">DNA-binding</keyword>
<dbReference type="AlphaFoldDB" id="A0A6N2VBL0"/>
<evidence type="ECO:0000256" key="1">
    <source>
        <dbReference type="ARBA" id="ARBA00023015"/>
    </source>
</evidence>
<evidence type="ECO:0000313" key="6">
    <source>
        <dbReference type="EMBL" id="VYT25781.1"/>
    </source>
</evidence>
<dbReference type="CDD" id="cd00592">
    <property type="entry name" value="HTH_MerR-like"/>
    <property type="match status" value="1"/>
</dbReference>
<evidence type="ECO:0000259" key="5">
    <source>
        <dbReference type="PROSITE" id="PS50937"/>
    </source>
</evidence>
<dbReference type="InterPro" id="IPR047057">
    <property type="entry name" value="MerR_fam"/>
</dbReference>
<sequence>MLLSEVAKEVNLTKRAIKYYEEQELLHVPKDANGYRNYSEEHLNILKEISVYRKLGIGIADIKKILETRDFSLLEQIYEEKSKNLSEETKELEALKHFLSEQNVDEISAVVDYRTIADALQDMIPGFYGYYFLNHFTPYLQIAITTTEQQQAYEQILSFLDNTKIRIPLFLRFSGFVMQHILPKPSLQKQLETIDKQIYQYLNPTDEEYQRLLEQTRKNVKLRNSFFCKYHPAFISQRRFMRELQNQGYNDIFIPNMIALSPKYKEYHDALTAINKRICDDLGLYYNSNYHLIMK</sequence>